<name>A0A7J0G1X3_9ERIC</name>
<comment type="cofactor">
    <cofactor evidence="1">
        <name>Mn(2+)</name>
        <dbReference type="ChEBI" id="CHEBI:29035"/>
    </cofactor>
</comment>
<protein>
    <recommendedName>
        <fullName evidence="3">protein-serine/threonine phosphatase</fullName>
        <ecNumber evidence="3">3.1.3.16</ecNumber>
    </recommendedName>
</protein>
<dbReference type="InterPro" id="IPR054722">
    <property type="entry name" value="PolX-like_BBD"/>
</dbReference>
<evidence type="ECO:0000313" key="13">
    <source>
        <dbReference type="Proteomes" id="UP000585474"/>
    </source>
</evidence>
<dbReference type="Proteomes" id="UP000585474">
    <property type="component" value="Unassembled WGS sequence"/>
</dbReference>
<evidence type="ECO:0000259" key="11">
    <source>
        <dbReference type="PROSITE" id="PS51746"/>
    </source>
</evidence>
<dbReference type="AlphaFoldDB" id="A0A7J0G1X3"/>
<dbReference type="InterPro" id="IPR001932">
    <property type="entry name" value="PPM-type_phosphatase-like_dom"/>
</dbReference>
<dbReference type="Pfam" id="PF00481">
    <property type="entry name" value="PP2C"/>
    <property type="match status" value="1"/>
</dbReference>
<evidence type="ECO:0000256" key="1">
    <source>
        <dbReference type="ARBA" id="ARBA00001936"/>
    </source>
</evidence>
<evidence type="ECO:0000256" key="4">
    <source>
        <dbReference type="ARBA" id="ARBA00022723"/>
    </source>
</evidence>
<evidence type="ECO:0000256" key="3">
    <source>
        <dbReference type="ARBA" id="ARBA00013081"/>
    </source>
</evidence>
<dbReference type="PROSITE" id="PS51746">
    <property type="entry name" value="PPM_2"/>
    <property type="match status" value="1"/>
</dbReference>
<evidence type="ECO:0000256" key="9">
    <source>
        <dbReference type="RuleBase" id="RU003465"/>
    </source>
</evidence>
<dbReference type="PANTHER" id="PTHR47992">
    <property type="entry name" value="PROTEIN PHOSPHATASE"/>
    <property type="match status" value="1"/>
</dbReference>
<feature type="compositionally biased region" description="Basic and acidic residues" evidence="10">
    <location>
        <begin position="651"/>
        <end position="662"/>
    </location>
</feature>
<dbReference type="SUPFAM" id="SSF81606">
    <property type="entry name" value="PP2C-like"/>
    <property type="match status" value="1"/>
</dbReference>
<dbReference type="EMBL" id="BJWL01000017">
    <property type="protein sequence ID" value="GFZ04768.1"/>
    <property type="molecule type" value="Genomic_DNA"/>
</dbReference>
<feature type="region of interest" description="Disordered" evidence="10">
    <location>
        <begin position="673"/>
        <end position="692"/>
    </location>
</feature>
<keyword evidence="13" id="KW-1185">Reference proteome</keyword>
<keyword evidence="5 9" id="KW-0378">Hydrolase</keyword>
<dbReference type="PROSITE" id="PS01032">
    <property type="entry name" value="PPM_1"/>
    <property type="match status" value="1"/>
</dbReference>
<dbReference type="Pfam" id="PF22936">
    <property type="entry name" value="Pol_BBD"/>
    <property type="match status" value="1"/>
</dbReference>
<evidence type="ECO:0000256" key="6">
    <source>
        <dbReference type="ARBA" id="ARBA00022842"/>
    </source>
</evidence>
<dbReference type="Gene3D" id="3.60.40.10">
    <property type="entry name" value="PPM-type phosphatase domain"/>
    <property type="match status" value="1"/>
</dbReference>
<evidence type="ECO:0000256" key="10">
    <source>
        <dbReference type="SAM" id="MobiDB-lite"/>
    </source>
</evidence>
<keyword evidence="8" id="KW-0464">Manganese</keyword>
<dbReference type="SMART" id="SM00332">
    <property type="entry name" value="PP2Cc"/>
    <property type="match status" value="1"/>
</dbReference>
<gene>
    <name evidence="12" type="ORF">Acr_17g0003400</name>
</gene>
<dbReference type="GO" id="GO:0046872">
    <property type="term" value="F:metal ion binding"/>
    <property type="evidence" value="ECO:0007669"/>
    <property type="project" value="UniProtKB-KW"/>
</dbReference>
<feature type="region of interest" description="Disordered" evidence="10">
    <location>
        <begin position="607"/>
        <end position="665"/>
    </location>
</feature>
<keyword evidence="7 9" id="KW-0904">Protein phosphatase</keyword>
<dbReference type="OrthoDB" id="416093at2759"/>
<comment type="cofactor">
    <cofactor evidence="2">
        <name>Mg(2+)</name>
        <dbReference type="ChEBI" id="CHEBI:18420"/>
    </cofactor>
</comment>
<reference evidence="12 13" key="1">
    <citation type="submission" date="2019-07" db="EMBL/GenBank/DDBJ databases">
        <title>De Novo Assembly of kiwifruit Actinidia rufa.</title>
        <authorList>
            <person name="Sugita-Konishi S."/>
            <person name="Sato K."/>
            <person name="Mori E."/>
            <person name="Abe Y."/>
            <person name="Kisaki G."/>
            <person name="Hamano K."/>
            <person name="Suezawa K."/>
            <person name="Otani M."/>
            <person name="Fukuda T."/>
            <person name="Manabe T."/>
            <person name="Gomi K."/>
            <person name="Tabuchi M."/>
            <person name="Akimitsu K."/>
            <person name="Kataoka I."/>
        </authorList>
    </citation>
    <scope>NUCLEOTIDE SEQUENCE [LARGE SCALE GENOMIC DNA]</scope>
    <source>
        <strain evidence="13">cv. Fuchu</strain>
    </source>
</reference>
<dbReference type="InterPro" id="IPR015655">
    <property type="entry name" value="PP2C"/>
</dbReference>
<dbReference type="InterPro" id="IPR000222">
    <property type="entry name" value="PP2C_BS"/>
</dbReference>
<feature type="compositionally biased region" description="Polar residues" evidence="10">
    <location>
        <begin position="682"/>
        <end position="692"/>
    </location>
</feature>
<keyword evidence="4" id="KW-0479">Metal-binding</keyword>
<dbReference type="GO" id="GO:0016301">
    <property type="term" value="F:kinase activity"/>
    <property type="evidence" value="ECO:0007669"/>
    <property type="project" value="UniProtKB-KW"/>
</dbReference>
<evidence type="ECO:0000256" key="5">
    <source>
        <dbReference type="ARBA" id="ARBA00022801"/>
    </source>
</evidence>
<evidence type="ECO:0000256" key="8">
    <source>
        <dbReference type="ARBA" id="ARBA00023211"/>
    </source>
</evidence>
<evidence type="ECO:0000256" key="7">
    <source>
        <dbReference type="ARBA" id="ARBA00022912"/>
    </source>
</evidence>
<evidence type="ECO:0000313" key="12">
    <source>
        <dbReference type="EMBL" id="GFZ04768.1"/>
    </source>
</evidence>
<sequence>MMVYDEGGASDVLESPECPQWGRSAQSQNRTRNCQFAMLQGHREYQEDRIACNLKMSIPILGKDGPKEVLVGVVAVFDGHGGKEASEMASENLLDYFFLHVVFNTYKQSVTCKTDHDLVFQGLNKDKVGEFSYLVSTGEVPLVSGDDSMLAIMKKALLRTIHDIDTKFSLEAFNNRYVSGSTATVVLLVDGQILVANVGDSKALLCSEKIKPALGDGGTSTIMLDVEELTGDHHPDRDDEKARIEAAGGFVCTWGVPRVNGILAVSRSIGDVYLKRLLLICGRMQARVGPPESGSHAPIFKRRVGERPAFVFDVVSYWSFVSRRQTLCDDAVMMSAMMSLSSPYMRARAGPPEIGSHTAIFRRRVGERSAGPKLDLGSFSSPFPFASRRKKDKLVMGLSMGLDFLLGLGFQLGLTTIGLDPTISPSSPLEGNLKSSSYPSRQLSIQLPRKICKTAQIESSGTASASPSVMTDLDNDAFLVSSIDENPDWVLDSGSAYPFCRDRKMFSTYATCEGLVRMTKNTTNKVVGKGTVRFRMADRRSVTLTEVQHVPKLWKNLISIRLLDSMGCNIAAKGGILRIFKRNKEMLRGRKTKGLYRLEGSVQTGSAAVRHESSDIRRKNGQGKQQVHKGMQSKHRDTWKSQSGTRAQGDALRHVRKSDQTRPVRPVQDVYRKAQRKETKSILKSCTSTGATSPKRVSFALDLISGSDLSRCVHKGGEREPR</sequence>
<comment type="caution">
    <text evidence="12">The sequence shown here is derived from an EMBL/GenBank/DDBJ whole genome shotgun (WGS) entry which is preliminary data.</text>
</comment>
<comment type="similarity">
    <text evidence="9">Belongs to the PP2C family.</text>
</comment>
<keyword evidence="12" id="KW-0808">Transferase</keyword>
<dbReference type="GO" id="GO:0004722">
    <property type="term" value="F:protein serine/threonine phosphatase activity"/>
    <property type="evidence" value="ECO:0007669"/>
    <property type="project" value="UniProtKB-EC"/>
</dbReference>
<proteinExistence type="inferred from homology"/>
<accession>A0A7J0G1X3</accession>
<dbReference type="InterPro" id="IPR036457">
    <property type="entry name" value="PPM-type-like_dom_sf"/>
</dbReference>
<feature type="compositionally biased region" description="Basic and acidic residues" evidence="10">
    <location>
        <begin position="609"/>
        <end position="618"/>
    </location>
</feature>
<dbReference type="CDD" id="cd00143">
    <property type="entry name" value="PP2Cc"/>
    <property type="match status" value="1"/>
</dbReference>
<keyword evidence="6" id="KW-0460">Magnesium</keyword>
<organism evidence="12 13">
    <name type="scientific">Actinidia rufa</name>
    <dbReference type="NCBI Taxonomy" id="165716"/>
    <lineage>
        <taxon>Eukaryota</taxon>
        <taxon>Viridiplantae</taxon>
        <taxon>Streptophyta</taxon>
        <taxon>Embryophyta</taxon>
        <taxon>Tracheophyta</taxon>
        <taxon>Spermatophyta</taxon>
        <taxon>Magnoliopsida</taxon>
        <taxon>eudicotyledons</taxon>
        <taxon>Gunneridae</taxon>
        <taxon>Pentapetalae</taxon>
        <taxon>asterids</taxon>
        <taxon>Ericales</taxon>
        <taxon>Actinidiaceae</taxon>
        <taxon>Actinidia</taxon>
    </lineage>
</organism>
<evidence type="ECO:0000256" key="2">
    <source>
        <dbReference type="ARBA" id="ARBA00001946"/>
    </source>
</evidence>
<keyword evidence="12" id="KW-0418">Kinase</keyword>
<dbReference type="EC" id="3.1.3.16" evidence="3"/>
<feature type="domain" description="PPM-type phosphatase" evidence="11">
    <location>
        <begin position="33"/>
        <end position="364"/>
    </location>
</feature>